<sequence length="97" mass="10321">MGTARCAGTPRHRRGASYSVRSAANAPGDGGFGRSVDDIDLGQAFSSGWEYRETIEIRGYLTGVPLDDPSGHGVEIAFAAPDWDIVDGHAESLPVRF</sequence>
<feature type="region of interest" description="Disordered" evidence="1">
    <location>
        <begin position="1"/>
        <end position="35"/>
    </location>
</feature>
<dbReference type="RefSeq" id="WP_179645165.1">
    <property type="nucleotide sequence ID" value="NZ_BAAAYY010000046.1"/>
</dbReference>
<accession>A0A852U6I0</accession>
<dbReference type="AlphaFoldDB" id="A0A852U6I0"/>
<keyword evidence="3" id="KW-1185">Reference proteome</keyword>
<name>A0A852U6I0_9ACTN</name>
<organism evidence="2 3">
    <name type="scientific">Spinactinospora alkalitolerans</name>
    <dbReference type="NCBI Taxonomy" id="687207"/>
    <lineage>
        <taxon>Bacteria</taxon>
        <taxon>Bacillati</taxon>
        <taxon>Actinomycetota</taxon>
        <taxon>Actinomycetes</taxon>
        <taxon>Streptosporangiales</taxon>
        <taxon>Nocardiopsidaceae</taxon>
        <taxon>Spinactinospora</taxon>
    </lineage>
</organism>
<dbReference type="Proteomes" id="UP000589036">
    <property type="component" value="Unassembled WGS sequence"/>
</dbReference>
<gene>
    <name evidence="2" type="ORF">HDA32_004640</name>
</gene>
<evidence type="ECO:0000256" key="1">
    <source>
        <dbReference type="SAM" id="MobiDB-lite"/>
    </source>
</evidence>
<proteinExistence type="predicted"/>
<evidence type="ECO:0000313" key="3">
    <source>
        <dbReference type="Proteomes" id="UP000589036"/>
    </source>
</evidence>
<reference evidence="2 3" key="1">
    <citation type="submission" date="2020-07" db="EMBL/GenBank/DDBJ databases">
        <title>Sequencing the genomes of 1000 actinobacteria strains.</title>
        <authorList>
            <person name="Klenk H.-P."/>
        </authorList>
    </citation>
    <scope>NUCLEOTIDE SEQUENCE [LARGE SCALE GENOMIC DNA]</scope>
    <source>
        <strain evidence="2 3">CXB654</strain>
    </source>
</reference>
<evidence type="ECO:0000313" key="2">
    <source>
        <dbReference type="EMBL" id="NYE49520.1"/>
    </source>
</evidence>
<comment type="caution">
    <text evidence="2">The sequence shown here is derived from an EMBL/GenBank/DDBJ whole genome shotgun (WGS) entry which is preliminary data.</text>
</comment>
<protein>
    <submittedName>
        <fullName evidence="2">Uncharacterized protein</fullName>
    </submittedName>
</protein>
<dbReference type="EMBL" id="JACCCC010000001">
    <property type="protein sequence ID" value="NYE49520.1"/>
    <property type="molecule type" value="Genomic_DNA"/>
</dbReference>